<dbReference type="Pfam" id="PF21448">
    <property type="entry name" value="DNMK"/>
    <property type="match status" value="2"/>
</dbReference>
<dbReference type="InterPro" id="IPR027417">
    <property type="entry name" value="P-loop_NTPase"/>
</dbReference>
<protein>
    <recommendedName>
        <fullName evidence="3">DNMP kinase</fullName>
    </recommendedName>
</protein>
<evidence type="ECO:0000313" key="2">
    <source>
        <dbReference type="EMBL" id="CAB4148032.1"/>
    </source>
</evidence>
<organism evidence="1">
    <name type="scientific">uncultured Caudovirales phage</name>
    <dbReference type="NCBI Taxonomy" id="2100421"/>
    <lineage>
        <taxon>Viruses</taxon>
        <taxon>Duplodnaviria</taxon>
        <taxon>Heunggongvirae</taxon>
        <taxon>Uroviricota</taxon>
        <taxon>Caudoviricetes</taxon>
        <taxon>Peduoviridae</taxon>
        <taxon>Maltschvirus</taxon>
        <taxon>Maltschvirus maltsch</taxon>
    </lineage>
</organism>
<name>A0A6J5M185_9CAUD</name>
<proteinExistence type="predicted"/>
<evidence type="ECO:0000313" key="1">
    <source>
        <dbReference type="EMBL" id="CAB4137759.1"/>
    </source>
</evidence>
<gene>
    <name evidence="1" type="ORF">UFOVP325_85</name>
    <name evidence="2" type="ORF">UFOVP430_80</name>
</gene>
<dbReference type="Gene3D" id="3.40.50.300">
    <property type="entry name" value="P-loop containing nucleotide triphosphate hydrolases"/>
    <property type="match status" value="1"/>
</dbReference>
<sequence length="187" mass="21020">MIIGLSGYARSGKDTVANYLIENHGFTRLAFADPMREALYALNPSLGLSRLSLQEVIDEYSWDGYKDTLFGEEIRGLLQRMGTEVGRDMFGEHFWVDYLLNKALEVSGNVVISDVRFLNEANAIHQANGQVWRVNRPGIEAANSHASELQMDSFNNFDVVITNDTTIEELFLELTGLMDRITSHNGN</sequence>
<evidence type="ECO:0008006" key="3">
    <source>
        <dbReference type="Google" id="ProtNLM"/>
    </source>
</evidence>
<dbReference type="InterPro" id="IPR048444">
    <property type="entry name" value="DNMK"/>
</dbReference>
<accession>A0A6J5M185</accession>
<dbReference type="EMBL" id="LR796481">
    <property type="protein sequence ID" value="CAB4148032.1"/>
    <property type="molecule type" value="Genomic_DNA"/>
</dbReference>
<dbReference type="SUPFAM" id="SSF52540">
    <property type="entry name" value="P-loop containing nucleoside triphosphate hydrolases"/>
    <property type="match status" value="1"/>
</dbReference>
<reference evidence="1" key="1">
    <citation type="submission" date="2020-04" db="EMBL/GenBank/DDBJ databases">
        <authorList>
            <person name="Chiriac C."/>
            <person name="Salcher M."/>
            <person name="Ghai R."/>
            <person name="Kavagutti S V."/>
        </authorList>
    </citation>
    <scope>NUCLEOTIDE SEQUENCE</scope>
</reference>
<dbReference type="EMBL" id="LR796338">
    <property type="protein sequence ID" value="CAB4137759.1"/>
    <property type="molecule type" value="Genomic_DNA"/>
</dbReference>